<keyword evidence="7" id="KW-1185">Reference proteome</keyword>
<dbReference type="AlphaFoldDB" id="A0A1M6MRR8"/>
<dbReference type="InterPro" id="IPR041468">
    <property type="entry name" value="HTH_ParB/Spo0J"/>
</dbReference>
<protein>
    <submittedName>
        <fullName evidence="6">Chromosome partitioning protein, ParB family</fullName>
    </submittedName>
</protein>
<evidence type="ECO:0000259" key="5">
    <source>
        <dbReference type="SMART" id="SM00470"/>
    </source>
</evidence>
<evidence type="ECO:0000256" key="1">
    <source>
        <dbReference type="ARBA" id="ARBA00006295"/>
    </source>
</evidence>
<dbReference type="OrthoDB" id="9802051at2"/>
<gene>
    <name evidence="6" type="ORF">SAMN05444000_11466</name>
</gene>
<reference evidence="7" key="1">
    <citation type="submission" date="2016-11" db="EMBL/GenBank/DDBJ databases">
        <authorList>
            <person name="Varghese N."/>
            <person name="Submissions S."/>
        </authorList>
    </citation>
    <scope>NUCLEOTIDE SEQUENCE [LARGE SCALE GENOMIC DNA]</scope>
    <source>
        <strain evidence="7">DSM 100564</strain>
    </source>
</reference>
<dbReference type="STRING" id="1470563.SAMN05444000_11466"/>
<dbReference type="SMART" id="SM00470">
    <property type="entry name" value="ParB"/>
    <property type="match status" value="1"/>
</dbReference>
<dbReference type="PANTHER" id="PTHR33375">
    <property type="entry name" value="CHROMOSOME-PARTITIONING PROTEIN PARB-RELATED"/>
    <property type="match status" value="1"/>
</dbReference>
<dbReference type="PANTHER" id="PTHR33375:SF1">
    <property type="entry name" value="CHROMOSOME-PARTITIONING PROTEIN PARB-RELATED"/>
    <property type="match status" value="1"/>
</dbReference>
<dbReference type="FunFam" id="3.90.1530.30:FF:000001">
    <property type="entry name" value="Chromosome partitioning protein ParB"/>
    <property type="match status" value="1"/>
</dbReference>
<comment type="function">
    <text evidence="4">Involved in chromosome partition. Localize to both poles of the predivisional cell following completion of DNA replication. Binds to the DNA origin of replication.</text>
</comment>
<dbReference type="GO" id="GO:0003677">
    <property type="term" value="F:DNA binding"/>
    <property type="evidence" value="ECO:0007669"/>
    <property type="project" value="UniProtKB-KW"/>
</dbReference>
<dbReference type="GO" id="GO:0005694">
    <property type="term" value="C:chromosome"/>
    <property type="evidence" value="ECO:0007669"/>
    <property type="project" value="TreeGrafter"/>
</dbReference>
<dbReference type="Pfam" id="PF02195">
    <property type="entry name" value="ParB_N"/>
    <property type="match status" value="1"/>
</dbReference>
<evidence type="ECO:0000256" key="2">
    <source>
        <dbReference type="ARBA" id="ARBA00022829"/>
    </source>
</evidence>
<dbReference type="Pfam" id="PF23552">
    <property type="entry name" value="ParB_C"/>
    <property type="match status" value="1"/>
</dbReference>
<dbReference type="Proteomes" id="UP000183982">
    <property type="component" value="Unassembled WGS sequence"/>
</dbReference>
<dbReference type="GO" id="GO:0045881">
    <property type="term" value="P:positive regulation of sporulation resulting in formation of a cellular spore"/>
    <property type="evidence" value="ECO:0007669"/>
    <property type="project" value="TreeGrafter"/>
</dbReference>
<accession>A0A1M6MRR8</accession>
<dbReference type="RefSeq" id="WP_073253447.1">
    <property type="nucleotide sequence ID" value="NZ_FQZQ01000014.1"/>
</dbReference>
<name>A0A1M6MRR8_9RHOB</name>
<evidence type="ECO:0000313" key="6">
    <source>
        <dbReference type="EMBL" id="SHJ86089.1"/>
    </source>
</evidence>
<evidence type="ECO:0000256" key="4">
    <source>
        <dbReference type="ARBA" id="ARBA00025472"/>
    </source>
</evidence>
<organism evidence="6 7">
    <name type="scientific">Shimia gijangensis</name>
    <dbReference type="NCBI Taxonomy" id="1470563"/>
    <lineage>
        <taxon>Bacteria</taxon>
        <taxon>Pseudomonadati</taxon>
        <taxon>Pseudomonadota</taxon>
        <taxon>Alphaproteobacteria</taxon>
        <taxon>Rhodobacterales</taxon>
        <taxon>Roseobacteraceae</taxon>
    </lineage>
</organism>
<dbReference type="InterPro" id="IPR004437">
    <property type="entry name" value="ParB/RepB/Spo0J"/>
</dbReference>
<comment type="similarity">
    <text evidence="1">Belongs to the ParB family.</text>
</comment>
<keyword evidence="2" id="KW-0159">Chromosome partition</keyword>
<dbReference type="Gene3D" id="3.90.1530.30">
    <property type="match status" value="1"/>
</dbReference>
<dbReference type="CDD" id="cd16393">
    <property type="entry name" value="SPO0J_N"/>
    <property type="match status" value="1"/>
</dbReference>
<dbReference type="InterPro" id="IPR057240">
    <property type="entry name" value="ParB_dimer_C"/>
</dbReference>
<dbReference type="SUPFAM" id="SSF110849">
    <property type="entry name" value="ParB/Sulfiredoxin"/>
    <property type="match status" value="1"/>
</dbReference>
<dbReference type="InterPro" id="IPR050336">
    <property type="entry name" value="Chromosome_partition/occlusion"/>
</dbReference>
<dbReference type="NCBIfam" id="TIGR00180">
    <property type="entry name" value="parB_part"/>
    <property type="match status" value="1"/>
</dbReference>
<dbReference type="InterPro" id="IPR036086">
    <property type="entry name" value="ParB/Sulfiredoxin_sf"/>
</dbReference>
<feature type="domain" description="ParB-like N-terminal" evidence="5">
    <location>
        <begin position="39"/>
        <end position="129"/>
    </location>
</feature>
<evidence type="ECO:0000256" key="3">
    <source>
        <dbReference type="ARBA" id="ARBA00023125"/>
    </source>
</evidence>
<dbReference type="EMBL" id="FQZQ01000014">
    <property type="protein sequence ID" value="SHJ86089.1"/>
    <property type="molecule type" value="Genomic_DNA"/>
</dbReference>
<dbReference type="Pfam" id="PF17762">
    <property type="entry name" value="HTH_ParB"/>
    <property type="match status" value="1"/>
</dbReference>
<keyword evidence="3" id="KW-0238">DNA-binding</keyword>
<dbReference type="FunFam" id="1.10.10.2830:FF:000001">
    <property type="entry name" value="Chromosome partitioning protein ParB"/>
    <property type="match status" value="1"/>
</dbReference>
<dbReference type="InterPro" id="IPR003115">
    <property type="entry name" value="ParB_N"/>
</dbReference>
<evidence type="ECO:0000313" key="7">
    <source>
        <dbReference type="Proteomes" id="UP000183982"/>
    </source>
</evidence>
<sequence>MAAKKTKSRGLGRGLSALMADVTEDQAQSSHEATRRADLMVPIEQVVPNPDQPRRDFTQDQLEELAASIREKGVIQPLIVREVDGGKYEIVAGERRWRASQMAQLHELPVVVREYNDTEVLEIAIIENIQRADLNPVEEAAGYRSLMDKFGHTQERLSEALGKSRSHIANLMRLLSLPEDVLSMLKCGDLTAGHARALITLDNPSELAKKVVKSGLSVRQTEALAKAVSKPDGKPKKVAVKPAKDADTVALEGDLSANLGMKVSIDHQVGGESGQVVVKYASLDQLDEICRILSATS</sequence>
<dbReference type="Gene3D" id="1.10.10.2830">
    <property type="match status" value="1"/>
</dbReference>
<proteinExistence type="inferred from homology"/>
<dbReference type="GO" id="GO:0007059">
    <property type="term" value="P:chromosome segregation"/>
    <property type="evidence" value="ECO:0007669"/>
    <property type="project" value="UniProtKB-KW"/>
</dbReference>